<evidence type="ECO:0000313" key="9">
    <source>
        <dbReference type="Proteomes" id="UP000051735"/>
    </source>
</evidence>
<gene>
    <name evidence="8" type="ORF">FC44_GL001391</name>
</gene>
<dbReference type="InterPro" id="IPR007492">
    <property type="entry name" value="LytTR_DNA-bd_dom"/>
</dbReference>
<evidence type="ECO:0000256" key="4">
    <source>
        <dbReference type="ARBA" id="ARBA00037164"/>
    </source>
</evidence>
<dbReference type="RefSeq" id="WP_057809201.1">
    <property type="nucleotide sequence ID" value="NZ_AZGN01000005.1"/>
</dbReference>
<dbReference type="InterPro" id="IPR046947">
    <property type="entry name" value="LytR-like"/>
</dbReference>
<evidence type="ECO:0000259" key="6">
    <source>
        <dbReference type="PROSITE" id="PS50110"/>
    </source>
</evidence>
<evidence type="ECO:0000256" key="5">
    <source>
        <dbReference type="PROSITE-ProRule" id="PRU00169"/>
    </source>
</evidence>
<dbReference type="InterPro" id="IPR001789">
    <property type="entry name" value="Sig_transdc_resp-reg_receiver"/>
</dbReference>
<comment type="caution">
    <text evidence="8">The sequence shown here is derived from an EMBL/GenBank/DDBJ whole genome shotgun (WGS) entry which is preliminary data.</text>
</comment>
<feature type="modified residue" description="4-aspartylphosphate" evidence="5">
    <location>
        <position position="65"/>
    </location>
</feature>
<name>A0ABR5PRZ9_9LACO</name>
<dbReference type="Gene3D" id="2.40.50.1020">
    <property type="entry name" value="LytTr DNA-binding domain"/>
    <property type="match status" value="1"/>
</dbReference>
<comment type="function">
    <text evidence="4">Required for high-level post-exponential phase expression of a series of secreted proteins.</text>
</comment>
<organism evidence="8 9">
    <name type="scientific">Lactobacillus intestinalis DSM 6629</name>
    <dbReference type="NCBI Taxonomy" id="1423761"/>
    <lineage>
        <taxon>Bacteria</taxon>
        <taxon>Bacillati</taxon>
        <taxon>Bacillota</taxon>
        <taxon>Bacilli</taxon>
        <taxon>Lactobacillales</taxon>
        <taxon>Lactobacillaceae</taxon>
        <taxon>Lactobacillus</taxon>
    </lineage>
</organism>
<dbReference type="Pfam" id="PF04397">
    <property type="entry name" value="LytTR"/>
    <property type="match status" value="1"/>
</dbReference>
<protein>
    <submittedName>
        <fullName evidence="8">Two-component system response regulator</fullName>
    </submittedName>
</protein>
<dbReference type="SMART" id="SM00448">
    <property type="entry name" value="REC"/>
    <property type="match status" value="1"/>
</dbReference>
<evidence type="ECO:0000256" key="2">
    <source>
        <dbReference type="ARBA" id="ARBA00023012"/>
    </source>
</evidence>
<evidence type="ECO:0000259" key="7">
    <source>
        <dbReference type="PROSITE" id="PS50930"/>
    </source>
</evidence>
<dbReference type="SMART" id="SM00850">
    <property type="entry name" value="LytTR"/>
    <property type="match status" value="1"/>
</dbReference>
<keyword evidence="1" id="KW-0963">Cytoplasm</keyword>
<dbReference type="Pfam" id="PF00072">
    <property type="entry name" value="Response_reg"/>
    <property type="match status" value="1"/>
</dbReference>
<proteinExistence type="predicted"/>
<keyword evidence="9" id="KW-1185">Reference proteome</keyword>
<dbReference type="Gene3D" id="3.40.50.2300">
    <property type="match status" value="1"/>
</dbReference>
<evidence type="ECO:0000313" key="8">
    <source>
        <dbReference type="EMBL" id="KRM34304.1"/>
    </source>
</evidence>
<dbReference type="Proteomes" id="UP000051735">
    <property type="component" value="Unassembled WGS sequence"/>
</dbReference>
<sequence>MKYPVFICDDDQQQIELTKKILGAAEMILSDDEKIEFDIGSATNYLDAVNYLKEQKLDGGIYFLDVELGESTENDSGFDLAALIKKRDERAQIIFVTSHADLSLITFRRRLGPIDYIVKTGDIDEFRKTMVKTVEVAIYNLHKFNYMKAMTFSYKIGRLVRNVNIDDIIYLTTTPTPHKLLMIRQTGESQLLGSINQFDNENPMLEKISQSCLANPKNIQSIDLLERKVLFINGDVETFARSSIKRMRELLTKYNYTTEELAKREDSIE</sequence>
<dbReference type="EMBL" id="AZGN01000005">
    <property type="protein sequence ID" value="KRM34304.1"/>
    <property type="molecule type" value="Genomic_DNA"/>
</dbReference>
<reference evidence="8 9" key="1">
    <citation type="journal article" date="2015" name="Genome Announc.">
        <title>Expanding the biotechnology potential of lactobacilli through comparative genomics of 213 strains and associated genera.</title>
        <authorList>
            <person name="Sun Z."/>
            <person name="Harris H.M."/>
            <person name="McCann A."/>
            <person name="Guo C."/>
            <person name="Argimon S."/>
            <person name="Zhang W."/>
            <person name="Yang X."/>
            <person name="Jeffery I.B."/>
            <person name="Cooney J.C."/>
            <person name="Kagawa T.F."/>
            <person name="Liu W."/>
            <person name="Song Y."/>
            <person name="Salvetti E."/>
            <person name="Wrobel A."/>
            <person name="Rasinkangas P."/>
            <person name="Parkhill J."/>
            <person name="Rea M.C."/>
            <person name="O'Sullivan O."/>
            <person name="Ritari J."/>
            <person name="Douillard F.P."/>
            <person name="Paul Ross R."/>
            <person name="Yang R."/>
            <person name="Briner A.E."/>
            <person name="Felis G.E."/>
            <person name="de Vos W.M."/>
            <person name="Barrangou R."/>
            <person name="Klaenhammer T.R."/>
            <person name="Caufield P.W."/>
            <person name="Cui Y."/>
            <person name="Zhang H."/>
            <person name="O'Toole P.W."/>
        </authorList>
    </citation>
    <scope>NUCLEOTIDE SEQUENCE [LARGE SCALE GENOMIC DNA]</scope>
    <source>
        <strain evidence="8 9">DSM 6629</strain>
    </source>
</reference>
<feature type="domain" description="HTH LytTR-type" evidence="7">
    <location>
        <begin position="152"/>
        <end position="253"/>
    </location>
</feature>
<dbReference type="PROSITE" id="PS50930">
    <property type="entry name" value="HTH_LYTTR"/>
    <property type="match status" value="1"/>
</dbReference>
<dbReference type="GeneID" id="75116201"/>
<keyword evidence="3" id="KW-0010">Activator</keyword>
<accession>A0ABR5PRZ9</accession>
<dbReference type="PANTHER" id="PTHR37299">
    <property type="entry name" value="TRANSCRIPTIONAL REGULATOR-RELATED"/>
    <property type="match status" value="1"/>
</dbReference>
<dbReference type="PROSITE" id="PS50110">
    <property type="entry name" value="RESPONSE_REGULATORY"/>
    <property type="match status" value="1"/>
</dbReference>
<dbReference type="InterPro" id="IPR011006">
    <property type="entry name" value="CheY-like_superfamily"/>
</dbReference>
<dbReference type="SUPFAM" id="SSF52172">
    <property type="entry name" value="CheY-like"/>
    <property type="match status" value="1"/>
</dbReference>
<evidence type="ECO:0000256" key="3">
    <source>
        <dbReference type="ARBA" id="ARBA00023159"/>
    </source>
</evidence>
<dbReference type="PANTHER" id="PTHR37299:SF3">
    <property type="entry name" value="STAGE 0 SPORULATION PROTEIN A HOMOLOG"/>
    <property type="match status" value="1"/>
</dbReference>
<keyword evidence="2" id="KW-0902">Two-component regulatory system</keyword>
<evidence type="ECO:0000256" key="1">
    <source>
        <dbReference type="ARBA" id="ARBA00022490"/>
    </source>
</evidence>
<feature type="domain" description="Response regulatory" evidence="6">
    <location>
        <begin position="4"/>
        <end position="134"/>
    </location>
</feature>
<keyword evidence="5" id="KW-0597">Phosphoprotein</keyword>